<feature type="signal peptide" evidence="5">
    <location>
        <begin position="1"/>
        <end position="21"/>
    </location>
</feature>
<dbReference type="EMBL" id="JACEIK010000897">
    <property type="protein sequence ID" value="MCD7463583.1"/>
    <property type="molecule type" value="Genomic_DNA"/>
</dbReference>
<keyword evidence="5" id="KW-0732">Signal</keyword>
<evidence type="ECO:0000256" key="1">
    <source>
        <dbReference type="ARBA" id="ARBA00004123"/>
    </source>
</evidence>
<protein>
    <submittedName>
        <fullName evidence="6">Uncharacterized protein</fullName>
    </submittedName>
</protein>
<dbReference type="Gene3D" id="2.60.120.650">
    <property type="entry name" value="Cupin"/>
    <property type="match status" value="1"/>
</dbReference>
<sequence>MCNWRAVYLLIRWLILETSLTNQRKEKMGVQSGISLGTQDVPKLKEYLKEHHKEFRHTLDSPVDQVVHPIHDQVFYLTAYHKKKLKQEFGIEPWTFVKNWRSSSHTCWAKEDKLEVKKMALYALEKAVADLKDLECNQRNPGSATTFESAEQCVQTKRKWVSS</sequence>
<dbReference type="InterPro" id="IPR045109">
    <property type="entry name" value="LSDs-like"/>
</dbReference>
<dbReference type="Proteomes" id="UP000823775">
    <property type="component" value="Unassembled WGS sequence"/>
</dbReference>
<organism evidence="6 7">
    <name type="scientific">Datura stramonium</name>
    <name type="common">Jimsonweed</name>
    <name type="synonym">Common thornapple</name>
    <dbReference type="NCBI Taxonomy" id="4076"/>
    <lineage>
        <taxon>Eukaryota</taxon>
        <taxon>Viridiplantae</taxon>
        <taxon>Streptophyta</taxon>
        <taxon>Embryophyta</taxon>
        <taxon>Tracheophyta</taxon>
        <taxon>Spermatophyta</taxon>
        <taxon>Magnoliopsida</taxon>
        <taxon>eudicotyledons</taxon>
        <taxon>Gunneridae</taxon>
        <taxon>Pentapetalae</taxon>
        <taxon>asterids</taxon>
        <taxon>lamiids</taxon>
        <taxon>Solanales</taxon>
        <taxon>Solanaceae</taxon>
        <taxon>Solanoideae</taxon>
        <taxon>Datureae</taxon>
        <taxon>Datura</taxon>
    </lineage>
</organism>
<keyword evidence="7" id="KW-1185">Reference proteome</keyword>
<name>A0ABS8SXI3_DATST</name>
<evidence type="ECO:0000313" key="6">
    <source>
        <dbReference type="EMBL" id="MCD7463583.1"/>
    </source>
</evidence>
<evidence type="ECO:0000256" key="5">
    <source>
        <dbReference type="SAM" id="SignalP"/>
    </source>
</evidence>
<feature type="chain" id="PRO_5046938637" evidence="5">
    <location>
        <begin position="22"/>
        <end position="163"/>
    </location>
</feature>
<keyword evidence="4" id="KW-0539">Nucleus</keyword>
<evidence type="ECO:0000256" key="2">
    <source>
        <dbReference type="ARBA" id="ARBA00006801"/>
    </source>
</evidence>
<comment type="caution">
    <text evidence="6">The sequence shown here is derived from an EMBL/GenBank/DDBJ whole genome shotgun (WGS) entry which is preliminary data.</text>
</comment>
<keyword evidence="3" id="KW-0479">Metal-binding</keyword>
<evidence type="ECO:0000256" key="3">
    <source>
        <dbReference type="ARBA" id="ARBA00022723"/>
    </source>
</evidence>
<comment type="similarity">
    <text evidence="2">Belongs to the JARID1 histone demethylase family.</text>
</comment>
<gene>
    <name evidence="6" type="ORF">HAX54_050894</name>
</gene>
<reference evidence="6 7" key="1">
    <citation type="journal article" date="2021" name="BMC Genomics">
        <title>Datura genome reveals duplications of psychoactive alkaloid biosynthetic genes and high mutation rate following tissue culture.</title>
        <authorList>
            <person name="Rajewski A."/>
            <person name="Carter-House D."/>
            <person name="Stajich J."/>
            <person name="Litt A."/>
        </authorList>
    </citation>
    <scope>NUCLEOTIDE SEQUENCE [LARGE SCALE GENOMIC DNA]</scope>
    <source>
        <strain evidence="6">AR-01</strain>
    </source>
</reference>
<evidence type="ECO:0000313" key="7">
    <source>
        <dbReference type="Proteomes" id="UP000823775"/>
    </source>
</evidence>
<proteinExistence type="inferred from homology"/>
<evidence type="ECO:0000256" key="4">
    <source>
        <dbReference type="ARBA" id="ARBA00023242"/>
    </source>
</evidence>
<dbReference type="PANTHER" id="PTHR12549:SF36">
    <property type="entry name" value="LYSINE-SPECIFIC DEMETHYLASE JMJ25-LIKE"/>
    <property type="match status" value="1"/>
</dbReference>
<accession>A0ABS8SXI3</accession>
<dbReference type="PANTHER" id="PTHR12549">
    <property type="entry name" value="JMJC DOMAIN-CONTAINING HISTONE DEMETHYLATION PROTEIN"/>
    <property type="match status" value="1"/>
</dbReference>
<comment type="subcellular location">
    <subcellularLocation>
        <location evidence="1">Nucleus</location>
    </subcellularLocation>
</comment>